<dbReference type="RefSeq" id="WP_345247368.1">
    <property type="nucleotide sequence ID" value="NZ_BAABHD010000078.1"/>
</dbReference>
<proteinExistence type="predicted"/>
<dbReference type="Proteomes" id="UP001501175">
    <property type="component" value="Unassembled WGS sequence"/>
</dbReference>
<organism evidence="1 2">
    <name type="scientific">Nibrella saemangeumensis</name>
    <dbReference type="NCBI Taxonomy" id="1084526"/>
    <lineage>
        <taxon>Bacteria</taxon>
        <taxon>Pseudomonadati</taxon>
        <taxon>Bacteroidota</taxon>
        <taxon>Cytophagia</taxon>
        <taxon>Cytophagales</taxon>
        <taxon>Spirosomataceae</taxon>
        <taxon>Nibrella</taxon>
    </lineage>
</organism>
<keyword evidence="2" id="KW-1185">Reference proteome</keyword>
<comment type="caution">
    <text evidence="1">The sequence shown here is derived from an EMBL/GenBank/DDBJ whole genome shotgun (WGS) entry which is preliminary data.</text>
</comment>
<evidence type="ECO:0008006" key="3">
    <source>
        <dbReference type="Google" id="ProtNLM"/>
    </source>
</evidence>
<reference evidence="2" key="1">
    <citation type="journal article" date="2019" name="Int. J. Syst. Evol. Microbiol.">
        <title>The Global Catalogue of Microorganisms (GCM) 10K type strain sequencing project: providing services to taxonomists for standard genome sequencing and annotation.</title>
        <authorList>
            <consortium name="The Broad Institute Genomics Platform"/>
            <consortium name="The Broad Institute Genome Sequencing Center for Infectious Disease"/>
            <person name="Wu L."/>
            <person name="Ma J."/>
        </authorList>
    </citation>
    <scope>NUCLEOTIDE SEQUENCE [LARGE SCALE GENOMIC DNA]</scope>
    <source>
        <strain evidence="2">JCM 17927</strain>
    </source>
</reference>
<evidence type="ECO:0000313" key="1">
    <source>
        <dbReference type="EMBL" id="GAA4464961.1"/>
    </source>
</evidence>
<dbReference type="InterPro" id="IPR025591">
    <property type="entry name" value="RloB"/>
</dbReference>
<gene>
    <name evidence="1" type="ORF">GCM10023189_44930</name>
</gene>
<name>A0ABP8NG27_9BACT</name>
<dbReference type="EMBL" id="BAABHD010000078">
    <property type="protein sequence ID" value="GAA4464961.1"/>
    <property type="molecule type" value="Genomic_DNA"/>
</dbReference>
<dbReference type="Pfam" id="PF13707">
    <property type="entry name" value="RloB"/>
    <property type="match status" value="1"/>
</dbReference>
<protein>
    <recommendedName>
        <fullName evidence="3">RloB-like protein</fullName>
    </recommendedName>
</protein>
<accession>A0ABP8NG27</accession>
<sequence length="309" mass="35749">MTKKKRTPATSIFIACEGKNTEPIYFERISEEIEEMGQLVVTIYPDRNEDNPKSDALGLIKEAQSRIDDYDEVWVVFDKDGYTKHKEAFELADQLINNKKIKVAFSSIAFEQWVLLHFEKCSTPFPKSENVIKKLQEEKYYPDYSKKANFDIYPTLRDKTKIAIENAAWLRYTIKSQLVNTPIFELSSYTDIDFLVKKLFGIDNLITWASLNNQYNLDGLIITPRLMDNNLTFEITNDVNVSYLLNQNNLQDNIQVFNSQDIIIPITIEQTTLIEPGQTLLSKIQLPADAVASYCHFNHNRITLKVILQ</sequence>
<evidence type="ECO:0000313" key="2">
    <source>
        <dbReference type="Proteomes" id="UP001501175"/>
    </source>
</evidence>